<dbReference type="Pfam" id="PF07727">
    <property type="entry name" value="RVT_2"/>
    <property type="match status" value="1"/>
</dbReference>
<dbReference type="Proteomes" id="UP000649617">
    <property type="component" value="Unassembled WGS sequence"/>
</dbReference>
<evidence type="ECO:0000259" key="2">
    <source>
        <dbReference type="Pfam" id="PF07727"/>
    </source>
</evidence>
<organism evidence="3 4">
    <name type="scientific">Symbiodinium pilosum</name>
    <name type="common">Dinoflagellate</name>
    <dbReference type="NCBI Taxonomy" id="2952"/>
    <lineage>
        <taxon>Eukaryota</taxon>
        <taxon>Sar</taxon>
        <taxon>Alveolata</taxon>
        <taxon>Dinophyceae</taxon>
        <taxon>Suessiales</taxon>
        <taxon>Symbiodiniaceae</taxon>
        <taxon>Symbiodinium</taxon>
    </lineage>
</organism>
<accession>A0A812Q6X8</accession>
<dbReference type="EMBL" id="CAJNIZ010014250">
    <property type="protein sequence ID" value="CAE7359573.1"/>
    <property type="molecule type" value="Genomic_DNA"/>
</dbReference>
<comment type="caution">
    <text evidence="3">The sequence shown here is derived from an EMBL/GenBank/DDBJ whole genome shotgun (WGS) entry which is preliminary data.</text>
</comment>
<proteinExistence type="predicted"/>
<dbReference type="AlphaFoldDB" id="A0A812Q6X8"/>
<keyword evidence="4" id="KW-1185">Reference proteome</keyword>
<evidence type="ECO:0000313" key="4">
    <source>
        <dbReference type="Proteomes" id="UP000649617"/>
    </source>
</evidence>
<dbReference type="OrthoDB" id="444652at2759"/>
<protein>
    <submittedName>
        <fullName evidence="3">GIP protein</fullName>
    </submittedName>
</protein>
<name>A0A812Q6X8_SYMPI</name>
<reference evidence="3" key="1">
    <citation type="submission" date="2021-02" db="EMBL/GenBank/DDBJ databases">
        <authorList>
            <person name="Dougan E. K."/>
            <person name="Rhodes N."/>
            <person name="Thang M."/>
            <person name="Chan C."/>
        </authorList>
    </citation>
    <scope>NUCLEOTIDE SEQUENCE</scope>
</reference>
<evidence type="ECO:0000256" key="1">
    <source>
        <dbReference type="SAM" id="MobiDB-lite"/>
    </source>
</evidence>
<sequence length="422" mass="47682">QGRTHPGSKRGHFLGPARVLAVETKRESDGTSREGGSVWCIRGRQLVKCAREQLRPASEREELLEALAHDHGQPSTPWTFNKLAAEIGGTQFQDLTNEIPDEHEWRRAQDPDQESPPVRFRFRGKRAAPEAVDDDLMEQGEGAEPSQSSRPGRPRGVPEGMGYSGTQREAWQTTVSDFCWAAEECSFWAQEQAAVTVEIPLPEEGKALDKALNNLTGFFVGAMKRQAVEVNEKRLTAQERQEFSEAKGIEIRNFLAAQAFETLPAHLQPTKSQAIGMRWVLTWKLRDDGSKKAKARAVLLGYQDPQYEHRATTAPVMTKQTRQLLLQLASNEQWHVYKGNEQNPKWAHIIEQIKLKFKWGDWEKDQFTQCGAAVNGEDHLYYARYQWSELQFGPADTKAQLGNALTKAGGGRELELYYKMGH</sequence>
<evidence type="ECO:0000313" key="3">
    <source>
        <dbReference type="EMBL" id="CAE7359573.1"/>
    </source>
</evidence>
<dbReference type="InterPro" id="IPR013103">
    <property type="entry name" value="RVT_2"/>
</dbReference>
<gene>
    <name evidence="3" type="primary">GIP</name>
    <name evidence="3" type="ORF">SPIL2461_LOCUS8587</name>
</gene>
<feature type="region of interest" description="Disordered" evidence="1">
    <location>
        <begin position="104"/>
        <end position="164"/>
    </location>
</feature>
<feature type="domain" description="Reverse transcriptase Ty1/copia-type" evidence="2">
    <location>
        <begin position="268"/>
        <end position="338"/>
    </location>
</feature>
<feature type="non-terminal residue" evidence="3">
    <location>
        <position position="422"/>
    </location>
</feature>
<feature type="non-terminal residue" evidence="3">
    <location>
        <position position="1"/>
    </location>
</feature>